<dbReference type="EMBL" id="BQKA01000004">
    <property type="protein sequence ID" value="GJM49193.1"/>
    <property type="molecule type" value="Genomic_DNA"/>
</dbReference>
<organism evidence="3 5">
    <name type="scientific">Capnocytophaga catalasegens</name>
    <dbReference type="NCBI Taxonomy" id="1004260"/>
    <lineage>
        <taxon>Bacteria</taxon>
        <taxon>Pseudomonadati</taxon>
        <taxon>Bacteroidota</taxon>
        <taxon>Flavobacteriia</taxon>
        <taxon>Flavobacteriales</taxon>
        <taxon>Flavobacteriaceae</taxon>
        <taxon>Capnocytophaga</taxon>
    </lineage>
</organism>
<evidence type="ECO:0000313" key="5">
    <source>
        <dbReference type="Proteomes" id="UP001207736"/>
    </source>
</evidence>
<comment type="caution">
    <text evidence="3">The sequence shown here is derived from an EMBL/GenBank/DDBJ whole genome shotgun (WGS) entry which is preliminary data.</text>
</comment>
<gene>
    <name evidence="3" type="ORF">RCZ15_01690</name>
    <name evidence="4" type="ORF">RCZ16_09120</name>
</gene>
<feature type="domain" description="Outer membrane protein beta-barrel" evidence="2">
    <location>
        <begin position="20"/>
        <end position="180"/>
    </location>
</feature>
<feature type="signal peptide" evidence="1">
    <location>
        <begin position="1"/>
        <end position="20"/>
    </location>
</feature>
<dbReference type="Proteomes" id="UP001207736">
    <property type="component" value="Unassembled WGS sequence"/>
</dbReference>
<evidence type="ECO:0000313" key="4">
    <source>
        <dbReference type="EMBL" id="GJM52595.1"/>
    </source>
</evidence>
<dbReference type="InterPro" id="IPR011250">
    <property type="entry name" value="OMP/PagP_B-barrel"/>
</dbReference>
<sequence>MKKIILTLTFAILSIIATNAQSFGIKGGFNHTSLIGQTAEKSDIVGKRGFYAGIFLELPLGTIFAIQPELIYARQGAKWEKGGILTNGGTYEARLNMNYINVPIMAKIKIGNLGILGGPQFGFLIQKPEVEVPSTGGNYTIDKSAFGTFDFGIGIGADFQITESLLIDLRYTHGLTNTFDKNNTSLKTANISSENDFRNSALTLGLGIRF</sequence>
<evidence type="ECO:0000313" key="3">
    <source>
        <dbReference type="EMBL" id="GJM49193.1"/>
    </source>
</evidence>
<dbReference type="Pfam" id="PF13568">
    <property type="entry name" value="OMP_b-brl_2"/>
    <property type="match status" value="1"/>
</dbReference>
<dbReference type="Proteomes" id="UP001208692">
    <property type="component" value="Unassembled WGS sequence"/>
</dbReference>
<evidence type="ECO:0000256" key="1">
    <source>
        <dbReference type="SAM" id="SignalP"/>
    </source>
</evidence>
<dbReference type="EMBL" id="BQKB01000014">
    <property type="protein sequence ID" value="GJM52595.1"/>
    <property type="molecule type" value="Genomic_DNA"/>
</dbReference>
<dbReference type="RefSeq" id="WP_264845814.1">
    <property type="nucleotide sequence ID" value="NZ_BPMA01000015.1"/>
</dbReference>
<accession>A0AAV5AUL5</accession>
<dbReference type="AlphaFoldDB" id="A0AAV5AUL5"/>
<proteinExistence type="predicted"/>
<feature type="chain" id="PRO_5043943804" description="Outer membrane protein beta-barrel domain-containing protein" evidence="1">
    <location>
        <begin position="21"/>
        <end position="210"/>
    </location>
</feature>
<evidence type="ECO:0000259" key="2">
    <source>
        <dbReference type="Pfam" id="PF13568"/>
    </source>
</evidence>
<dbReference type="InterPro" id="IPR025665">
    <property type="entry name" value="Beta-barrel_OMP_2"/>
</dbReference>
<dbReference type="SUPFAM" id="SSF56925">
    <property type="entry name" value="OMPA-like"/>
    <property type="match status" value="1"/>
</dbReference>
<protein>
    <recommendedName>
        <fullName evidence="2">Outer membrane protein beta-barrel domain-containing protein</fullName>
    </recommendedName>
</protein>
<dbReference type="Gene3D" id="2.40.160.20">
    <property type="match status" value="1"/>
</dbReference>
<keyword evidence="1" id="KW-0732">Signal</keyword>
<keyword evidence="6" id="KW-1185">Reference proteome</keyword>
<evidence type="ECO:0000313" key="6">
    <source>
        <dbReference type="Proteomes" id="UP001208692"/>
    </source>
</evidence>
<reference evidence="3 6" key="1">
    <citation type="submission" date="2021-11" db="EMBL/GenBank/DDBJ databases">
        <title>Draft genome sequence of Capnocytophaga sp. strain KC07075 isolated from cat oral cavity.</title>
        <authorList>
            <person name="Suzuki M."/>
            <person name="Imaoka K."/>
            <person name="Kimura M."/>
            <person name="Morikawa S."/>
            <person name="Maeda K."/>
        </authorList>
    </citation>
    <scope>NUCLEOTIDE SEQUENCE</scope>
    <source>
        <strain evidence="3">KC07075</strain>
        <strain evidence="4 6">KC07079</strain>
    </source>
</reference>
<name>A0AAV5AUL5_9FLAO</name>